<dbReference type="OrthoDB" id="5516481at2"/>
<keyword evidence="4" id="KW-1185">Reference proteome</keyword>
<dbReference type="AlphaFoldDB" id="A0A3A8JFB9"/>
<gene>
    <name evidence="3" type="ORF">D7V88_00495</name>
</gene>
<feature type="region of interest" description="Disordered" evidence="1">
    <location>
        <begin position="1"/>
        <end position="24"/>
    </location>
</feature>
<proteinExistence type="predicted"/>
<feature type="transmembrane region" description="Helical" evidence="2">
    <location>
        <begin position="135"/>
        <end position="153"/>
    </location>
</feature>
<evidence type="ECO:0000313" key="4">
    <source>
        <dbReference type="Proteomes" id="UP000268094"/>
    </source>
</evidence>
<keyword evidence="2" id="KW-0472">Membrane</keyword>
<organism evidence="3 4">
    <name type="scientific">Corallococcus terminator</name>
    <dbReference type="NCBI Taxonomy" id="2316733"/>
    <lineage>
        <taxon>Bacteria</taxon>
        <taxon>Pseudomonadati</taxon>
        <taxon>Myxococcota</taxon>
        <taxon>Myxococcia</taxon>
        <taxon>Myxococcales</taxon>
        <taxon>Cystobacterineae</taxon>
        <taxon>Myxococcaceae</taxon>
        <taxon>Corallococcus</taxon>
    </lineage>
</organism>
<dbReference type="RefSeq" id="WP_120538595.1">
    <property type="nucleotide sequence ID" value="NZ_RAVZ01000002.1"/>
</dbReference>
<dbReference type="Proteomes" id="UP000268094">
    <property type="component" value="Unassembled WGS sequence"/>
</dbReference>
<sequence>MRTQSRPRPPQPDSAFDADVASPPSVDELVPLFDRALADATSESSSRQVGALNACIDRMTRTEDPERLAPVLHALLAKDGVNRLVDEEGVPVGIAATRALLALSYPHPLEVSPERLETLRQFDDFIVPPAPSGKLFFVLTVAALIQGFFFAISHGSPYFEGLSADVLAGMDPASLPPPTLWARFTEGLGPFWRVVKPAVPWIQFIASALGYLFAVAIADTARERLLARRGFVVLGLLGMAAGFLLPLRDTQPLGAVASAIGALLAAHNLPKPIDRRIA</sequence>
<reference evidence="4" key="1">
    <citation type="submission" date="2018-09" db="EMBL/GenBank/DDBJ databases">
        <authorList>
            <person name="Livingstone P.G."/>
            <person name="Whitworth D.E."/>
        </authorList>
    </citation>
    <scope>NUCLEOTIDE SEQUENCE [LARGE SCALE GENOMIC DNA]</scope>
    <source>
        <strain evidence="4">CA054A</strain>
    </source>
</reference>
<keyword evidence="2" id="KW-0812">Transmembrane</keyword>
<evidence type="ECO:0000256" key="1">
    <source>
        <dbReference type="SAM" id="MobiDB-lite"/>
    </source>
</evidence>
<evidence type="ECO:0000313" key="3">
    <source>
        <dbReference type="EMBL" id="RKG94075.1"/>
    </source>
</evidence>
<keyword evidence="2" id="KW-1133">Transmembrane helix</keyword>
<evidence type="ECO:0000256" key="2">
    <source>
        <dbReference type="SAM" id="Phobius"/>
    </source>
</evidence>
<feature type="transmembrane region" description="Helical" evidence="2">
    <location>
        <begin position="230"/>
        <end position="247"/>
    </location>
</feature>
<feature type="transmembrane region" description="Helical" evidence="2">
    <location>
        <begin position="198"/>
        <end position="218"/>
    </location>
</feature>
<comment type="caution">
    <text evidence="3">The sequence shown here is derived from an EMBL/GenBank/DDBJ whole genome shotgun (WGS) entry which is preliminary data.</text>
</comment>
<feature type="transmembrane region" description="Helical" evidence="2">
    <location>
        <begin position="253"/>
        <end position="270"/>
    </location>
</feature>
<protein>
    <submittedName>
        <fullName evidence="3">Uncharacterized protein</fullName>
    </submittedName>
</protein>
<accession>A0A3A8JFB9</accession>
<dbReference type="EMBL" id="RAVZ01000002">
    <property type="protein sequence ID" value="RKG94075.1"/>
    <property type="molecule type" value="Genomic_DNA"/>
</dbReference>
<name>A0A3A8JFB9_9BACT</name>